<reference evidence="1" key="2">
    <citation type="journal article" date="2015" name="Fish Shellfish Immunol.">
        <title>Early steps in the European eel (Anguilla anguilla)-Vibrio vulnificus interaction in the gills: Role of the RtxA13 toxin.</title>
        <authorList>
            <person name="Callol A."/>
            <person name="Pajuelo D."/>
            <person name="Ebbesson L."/>
            <person name="Teles M."/>
            <person name="MacKenzie S."/>
            <person name="Amaro C."/>
        </authorList>
    </citation>
    <scope>NUCLEOTIDE SEQUENCE</scope>
</reference>
<name>A0A0E9UC27_ANGAN</name>
<dbReference type="AlphaFoldDB" id="A0A0E9UC27"/>
<reference evidence="1" key="1">
    <citation type="submission" date="2014-11" db="EMBL/GenBank/DDBJ databases">
        <authorList>
            <person name="Amaro Gonzalez C."/>
        </authorList>
    </citation>
    <scope>NUCLEOTIDE SEQUENCE</scope>
</reference>
<organism evidence="1">
    <name type="scientific">Anguilla anguilla</name>
    <name type="common">European freshwater eel</name>
    <name type="synonym">Muraena anguilla</name>
    <dbReference type="NCBI Taxonomy" id="7936"/>
    <lineage>
        <taxon>Eukaryota</taxon>
        <taxon>Metazoa</taxon>
        <taxon>Chordata</taxon>
        <taxon>Craniata</taxon>
        <taxon>Vertebrata</taxon>
        <taxon>Euteleostomi</taxon>
        <taxon>Actinopterygii</taxon>
        <taxon>Neopterygii</taxon>
        <taxon>Teleostei</taxon>
        <taxon>Anguilliformes</taxon>
        <taxon>Anguillidae</taxon>
        <taxon>Anguilla</taxon>
    </lineage>
</organism>
<proteinExistence type="predicted"/>
<sequence length="28" mass="3015">MCFFLLLGSHVFVCACCSGTVGFRFGLV</sequence>
<protein>
    <submittedName>
        <fullName evidence="1">Uncharacterized protein</fullName>
    </submittedName>
</protein>
<evidence type="ECO:0000313" key="1">
    <source>
        <dbReference type="EMBL" id="JAH63429.1"/>
    </source>
</evidence>
<accession>A0A0E9UC27</accession>
<dbReference type="EMBL" id="GBXM01045148">
    <property type="protein sequence ID" value="JAH63429.1"/>
    <property type="molecule type" value="Transcribed_RNA"/>
</dbReference>